<evidence type="ECO:0000313" key="2">
    <source>
        <dbReference type="EMBL" id="CAC5403827.1"/>
    </source>
</evidence>
<protein>
    <recommendedName>
        <fullName evidence="1">Death domain-containing protein</fullName>
    </recommendedName>
</protein>
<dbReference type="AlphaFoldDB" id="A0A6J8D839"/>
<sequence>MYTHLSITDIQEDTLKNIPSVSLLHDLSNHIGNSIMQLAIELDLDIPTIQRIQQEHKNKLLEQTREIFWKWRQKKYPKPTVLGLLKALTRIGKFGSTFHCYNHQHPSAMSGNLFRIICLVFVLNMQGSLSQEKNPVDTIKEKLGIPESIDRYSENGNHGLTHTFDNGNKVGAHANVDFNNGINVNSVGVHGALNLGNGLEVKGEINKGVGSNDGVSGGVSVSKSFGGGGSWWRRKRSIACMAQCNHACRRSTDTCVLNCIRNMC</sequence>
<gene>
    <name evidence="2" type="ORF">MCOR_37690</name>
</gene>
<dbReference type="InterPro" id="IPR000488">
    <property type="entry name" value="Death_dom"/>
</dbReference>
<evidence type="ECO:0000259" key="1">
    <source>
        <dbReference type="PROSITE" id="PS50017"/>
    </source>
</evidence>
<proteinExistence type="predicted"/>
<dbReference type="PROSITE" id="PS50017">
    <property type="entry name" value="DEATH_DOMAIN"/>
    <property type="match status" value="1"/>
</dbReference>
<evidence type="ECO:0000313" key="3">
    <source>
        <dbReference type="Proteomes" id="UP000507470"/>
    </source>
</evidence>
<dbReference type="Gene3D" id="1.10.533.10">
    <property type="entry name" value="Death Domain, Fas"/>
    <property type="match status" value="1"/>
</dbReference>
<dbReference type="InterPro" id="IPR011029">
    <property type="entry name" value="DEATH-like_dom_sf"/>
</dbReference>
<name>A0A6J8D839_MYTCO</name>
<organism evidence="2 3">
    <name type="scientific">Mytilus coruscus</name>
    <name type="common">Sea mussel</name>
    <dbReference type="NCBI Taxonomy" id="42192"/>
    <lineage>
        <taxon>Eukaryota</taxon>
        <taxon>Metazoa</taxon>
        <taxon>Spiralia</taxon>
        <taxon>Lophotrochozoa</taxon>
        <taxon>Mollusca</taxon>
        <taxon>Bivalvia</taxon>
        <taxon>Autobranchia</taxon>
        <taxon>Pteriomorphia</taxon>
        <taxon>Mytilida</taxon>
        <taxon>Mytiloidea</taxon>
        <taxon>Mytilidae</taxon>
        <taxon>Mytilinae</taxon>
        <taxon>Mytilus</taxon>
    </lineage>
</organism>
<feature type="domain" description="Death" evidence="1">
    <location>
        <begin position="20"/>
        <end position="93"/>
    </location>
</feature>
<reference evidence="2 3" key="1">
    <citation type="submission" date="2020-06" db="EMBL/GenBank/DDBJ databases">
        <authorList>
            <person name="Li R."/>
            <person name="Bekaert M."/>
        </authorList>
    </citation>
    <scope>NUCLEOTIDE SEQUENCE [LARGE SCALE GENOMIC DNA]</scope>
    <source>
        <strain evidence="3">wild</strain>
    </source>
</reference>
<dbReference type="SUPFAM" id="SSF47986">
    <property type="entry name" value="DEATH domain"/>
    <property type="match status" value="1"/>
</dbReference>
<dbReference type="CDD" id="cd01670">
    <property type="entry name" value="Death"/>
    <property type="match status" value="1"/>
</dbReference>
<keyword evidence="3" id="KW-1185">Reference proteome</keyword>
<dbReference type="Pfam" id="PF00531">
    <property type="entry name" value="Death"/>
    <property type="match status" value="1"/>
</dbReference>
<dbReference type="Proteomes" id="UP000507470">
    <property type="component" value="Unassembled WGS sequence"/>
</dbReference>
<accession>A0A6J8D839</accession>
<dbReference type="EMBL" id="CACVKT020006857">
    <property type="protein sequence ID" value="CAC5403827.1"/>
    <property type="molecule type" value="Genomic_DNA"/>
</dbReference>
<dbReference type="GO" id="GO:0007165">
    <property type="term" value="P:signal transduction"/>
    <property type="evidence" value="ECO:0007669"/>
    <property type="project" value="InterPro"/>
</dbReference>